<sequence length="220" mass="24934">MIISSGRAYVFVHIPKTGGTSLAMALEDRAHKDDILIGDTPKAVKRRNRVKGLRGRGRLWKHSTLADIDGVLTNEELQSLTAFTMVRNPWDRIVSYYRWLRVQSFDHAAVSLAKYLQFGEFVLHPDILRSVAQNPARQYMTRADGVEQCHAYIRLEQFEQDAAPVFDHLGFRVSLPHANRSDRTQGYRQYYTAETAAAVASACAEDIRRFGYTFDPAQGA</sequence>
<dbReference type="Proteomes" id="UP000193778">
    <property type="component" value="Unassembled WGS sequence"/>
</dbReference>
<dbReference type="OrthoDB" id="288532at2"/>
<name>A0A1X6YC34_9RHOB</name>
<proteinExistence type="predicted"/>
<accession>A0A1X6YC34</accession>
<dbReference type="InterPro" id="IPR027417">
    <property type="entry name" value="P-loop_NTPase"/>
</dbReference>
<dbReference type="SUPFAM" id="SSF52540">
    <property type="entry name" value="P-loop containing nucleoside triphosphate hydrolases"/>
    <property type="match status" value="1"/>
</dbReference>
<keyword evidence="2" id="KW-1185">Reference proteome</keyword>
<organism evidence="1 2">
    <name type="scientific">Ruegeria meonggei</name>
    <dbReference type="NCBI Taxonomy" id="1446476"/>
    <lineage>
        <taxon>Bacteria</taxon>
        <taxon>Pseudomonadati</taxon>
        <taxon>Pseudomonadota</taxon>
        <taxon>Alphaproteobacteria</taxon>
        <taxon>Rhodobacterales</taxon>
        <taxon>Roseobacteraceae</taxon>
        <taxon>Ruegeria</taxon>
    </lineage>
</organism>
<keyword evidence="1" id="KW-0808">Transferase</keyword>
<dbReference type="Gene3D" id="3.40.50.300">
    <property type="entry name" value="P-loop containing nucleotide triphosphate hydrolases"/>
    <property type="match status" value="1"/>
</dbReference>
<evidence type="ECO:0000313" key="1">
    <source>
        <dbReference type="EMBL" id="SLN16605.1"/>
    </source>
</evidence>
<dbReference type="RefSeq" id="WP_085821044.1">
    <property type="nucleotide sequence ID" value="NZ_FWFP01000001.1"/>
</dbReference>
<reference evidence="2" key="1">
    <citation type="submission" date="2017-03" db="EMBL/GenBank/DDBJ databases">
        <authorList>
            <person name="Rodrigo-Torres L."/>
            <person name="Arahal R.D."/>
            <person name="Lucena T."/>
        </authorList>
    </citation>
    <scope>NUCLEOTIDE SEQUENCE [LARGE SCALE GENOMIC DNA]</scope>
    <source>
        <strain evidence="2">CECT 8411</strain>
    </source>
</reference>
<gene>
    <name evidence="1" type="ORF">RUM8411_00528</name>
</gene>
<dbReference type="EMBL" id="FWFP01000001">
    <property type="protein sequence ID" value="SLN16605.1"/>
    <property type="molecule type" value="Genomic_DNA"/>
</dbReference>
<evidence type="ECO:0000313" key="2">
    <source>
        <dbReference type="Proteomes" id="UP000193778"/>
    </source>
</evidence>
<dbReference type="GO" id="GO:0008146">
    <property type="term" value="F:sulfotransferase activity"/>
    <property type="evidence" value="ECO:0007669"/>
    <property type="project" value="InterPro"/>
</dbReference>
<dbReference type="GO" id="GO:0016020">
    <property type="term" value="C:membrane"/>
    <property type="evidence" value="ECO:0007669"/>
    <property type="project" value="InterPro"/>
</dbReference>
<dbReference type="AlphaFoldDB" id="A0A1X6YC34"/>
<dbReference type="Pfam" id="PF03567">
    <property type="entry name" value="Sulfotransfer_2"/>
    <property type="match status" value="1"/>
</dbReference>
<protein>
    <submittedName>
        <fullName evidence="1">Sulfotransferase family protein</fullName>
    </submittedName>
</protein>
<dbReference type="InterPro" id="IPR005331">
    <property type="entry name" value="Sulfotransferase"/>
</dbReference>